<dbReference type="InterPro" id="IPR019819">
    <property type="entry name" value="Carboxylesterase_B_CS"/>
</dbReference>
<proteinExistence type="inferred from homology"/>
<feature type="domain" description="Carboxylesterase type B" evidence="4">
    <location>
        <begin position="10"/>
        <end position="482"/>
    </location>
</feature>
<keyword evidence="6" id="KW-1185">Reference proteome</keyword>
<name>A0AA50DPE3_9GAMM</name>
<comment type="similarity">
    <text evidence="1 3">Belongs to the type-B carboxylesterase/lipase family.</text>
</comment>
<dbReference type="Gene3D" id="3.40.50.1820">
    <property type="entry name" value="alpha/beta hydrolase"/>
    <property type="match status" value="1"/>
</dbReference>
<dbReference type="EC" id="3.1.1.-" evidence="3"/>
<protein>
    <recommendedName>
        <fullName evidence="3">Carboxylic ester hydrolase</fullName>
        <ecNumber evidence="3">3.1.1.-</ecNumber>
    </recommendedName>
</protein>
<evidence type="ECO:0000313" key="6">
    <source>
        <dbReference type="Proteomes" id="UP001228139"/>
    </source>
</evidence>
<gene>
    <name evidence="5" type="ORF">Q3V30_10675</name>
</gene>
<dbReference type="Pfam" id="PF00135">
    <property type="entry name" value="COesterase"/>
    <property type="match status" value="1"/>
</dbReference>
<dbReference type="InterPro" id="IPR019826">
    <property type="entry name" value="Carboxylesterase_B_AS"/>
</dbReference>
<dbReference type="InterPro" id="IPR002018">
    <property type="entry name" value="CarbesteraseB"/>
</dbReference>
<dbReference type="KEGG" id="epi:Q3V30_10675"/>
<sequence length="510" mass="57053">MKHDRLLRTATAEGPLRGSLEEGVFVFRGVPYASPPTGELRWQPPKPVTPWEGERDATTWGNASWQNREYCIAVGGGDPGVFSEDCLYLNVWTPDLEPARPMPVMVWIHGGGFTLGAGSLTPYGGLPLASRGVVVVTFNYRLGHLGFFAHPALDKEYREGEIVNNFALLDQIAALQWIQRNIANFGGDSSNVTIMGESSGARSVLSLFSSPLAAGLFHKGIAQSAYTLPDIPREKALEKGVRLASHFKLKEATAEQLRALPAEAFWSLDTSLANGPVAISGDCVLPEPVLSVFTGAKQLKLPLLIGNNSDEASVLSYFGVDPAKVIEQVRKTQRVGFRLKMIRLLYDGVYDDAELGRQVARDMTFTTMGYIAALAQYRNGMPAWRYYFDYVSENARDLYVNGTWHGNEIPYVLETLDALNAESSVRPFTENDCRFARVVSEYWLNFARHASEFSHDLEGEVSWPAWRPWQDKVMRFGEKGQAVVKLEKRFMRRRTQLFRLLMKGMVRLKE</sequence>
<keyword evidence="2 3" id="KW-0378">Hydrolase</keyword>
<dbReference type="RefSeq" id="WP_306213187.1">
    <property type="nucleotide sequence ID" value="NZ_CP132353.1"/>
</dbReference>
<dbReference type="InterPro" id="IPR050309">
    <property type="entry name" value="Type-B_Carboxylest/Lipase"/>
</dbReference>
<evidence type="ECO:0000313" key="5">
    <source>
        <dbReference type="EMBL" id="WLS80942.1"/>
    </source>
</evidence>
<dbReference type="InterPro" id="IPR029058">
    <property type="entry name" value="AB_hydrolase_fold"/>
</dbReference>
<evidence type="ECO:0000256" key="2">
    <source>
        <dbReference type="ARBA" id="ARBA00022801"/>
    </source>
</evidence>
<evidence type="ECO:0000259" key="4">
    <source>
        <dbReference type="Pfam" id="PF00135"/>
    </source>
</evidence>
<dbReference type="EMBL" id="CP132353">
    <property type="protein sequence ID" value="WLS80942.1"/>
    <property type="molecule type" value="Genomic_DNA"/>
</dbReference>
<dbReference type="PROSITE" id="PS00941">
    <property type="entry name" value="CARBOXYLESTERASE_B_2"/>
    <property type="match status" value="1"/>
</dbReference>
<dbReference type="PROSITE" id="PS00122">
    <property type="entry name" value="CARBOXYLESTERASE_B_1"/>
    <property type="match status" value="1"/>
</dbReference>
<accession>A0AA50DPE3</accession>
<evidence type="ECO:0000256" key="1">
    <source>
        <dbReference type="ARBA" id="ARBA00005964"/>
    </source>
</evidence>
<dbReference type="SUPFAM" id="SSF53474">
    <property type="entry name" value="alpha/beta-Hydrolases"/>
    <property type="match status" value="1"/>
</dbReference>
<dbReference type="Proteomes" id="UP001228139">
    <property type="component" value="Chromosome"/>
</dbReference>
<dbReference type="GO" id="GO:0016787">
    <property type="term" value="F:hydrolase activity"/>
    <property type="evidence" value="ECO:0007669"/>
    <property type="project" value="UniProtKB-KW"/>
</dbReference>
<organism evidence="5 6">
    <name type="scientific">Erwinia pyri</name>
    <dbReference type="NCBI Taxonomy" id="3062598"/>
    <lineage>
        <taxon>Bacteria</taxon>
        <taxon>Pseudomonadati</taxon>
        <taxon>Pseudomonadota</taxon>
        <taxon>Gammaproteobacteria</taxon>
        <taxon>Enterobacterales</taxon>
        <taxon>Erwiniaceae</taxon>
        <taxon>Erwinia</taxon>
    </lineage>
</organism>
<dbReference type="AlphaFoldDB" id="A0AA50DPE3"/>
<reference evidence="5 6" key="1">
    <citation type="submission" date="2023-07" db="EMBL/GenBank/DDBJ databases">
        <title>Pathogenic bacteria of pear tree diseases.</title>
        <authorList>
            <person name="Zhang Z."/>
            <person name="He L."/>
            <person name="Huang R."/>
        </authorList>
    </citation>
    <scope>NUCLEOTIDE SEQUENCE [LARGE SCALE GENOMIC DNA]</scope>
    <source>
        <strain evidence="5 6">DE2</strain>
    </source>
</reference>
<dbReference type="PANTHER" id="PTHR11559">
    <property type="entry name" value="CARBOXYLESTERASE"/>
    <property type="match status" value="1"/>
</dbReference>
<evidence type="ECO:0000256" key="3">
    <source>
        <dbReference type="RuleBase" id="RU361235"/>
    </source>
</evidence>